<dbReference type="Pfam" id="PF00534">
    <property type="entry name" value="Glycos_transf_1"/>
    <property type="match status" value="1"/>
</dbReference>
<dbReference type="RefSeq" id="WP_190425149.1">
    <property type="nucleotide sequence ID" value="NZ_JAMPKK010000023.1"/>
</dbReference>
<evidence type="ECO:0000313" key="4">
    <source>
        <dbReference type="Proteomes" id="UP001442494"/>
    </source>
</evidence>
<dbReference type="Pfam" id="PF13439">
    <property type="entry name" value="Glyco_transf_4"/>
    <property type="match status" value="1"/>
</dbReference>
<evidence type="ECO:0000259" key="1">
    <source>
        <dbReference type="Pfam" id="PF00534"/>
    </source>
</evidence>
<dbReference type="InterPro" id="IPR028098">
    <property type="entry name" value="Glyco_trans_4-like_N"/>
</dbReference>
<dbReference type="EMBL" id="JAMPKK010000023">
    <property type="protein sequence ID" value="MEP0865240.1"/>
    <property type="molecule type" value="Genomic_DNA"/>
</dbReference>
<dbReference type="InterPro" id="IPR001296">
    <property type="entry name" value="Glyco_trans_1"/>
</dbReference>
<sequence>MNAVISKPVRIAILANPAGGGGMTKVVINLLKGLVIRGYVPDLVLDFALDKPYIKDVPKQVRIVDLKTKIAYKTQSAIKLVPPLVRYLREEKPDLLISHLVFTNVVVAIARNLAFVPVCLALVEHLPLANSSSSLLRIFRRSLYAQADAVIAVSKGMAQELETYLSMKPGTVQAIYNPVVDPNLFLDAQAPLEHPWFQANQPPVLLAVGRLTTQKDFPTLLHSFARLRLQQKVRLLILGEGELRKKLQALVVELGLENDVSLPGFVKNPYAYMSRAAAFVLSSRWEGLPTVLIEAIACGCQVVSTDCPNGPSEILAEGKYGRLVPVGDVTALAQAMQLALENPIDAPQLRKRSQDFSIERSVSEYLQLIGQ</sequence>
<dbReference type="SUPFAM" id="SSF53756">
    <property type="entry name" value="UDP-Glycosyltransferase/glycogen phosphorylase"/>
    <property type="match status" value="1"/>
</dbReference>
<dbReference type="PANTHER" id="PTHR12526">
    <property type="entry name" value="GLYCOSYLTRANSFERASE"/>
    <property type="match status" value="1"/>
</dbReference>
<proteinExistence type="predicted"/>
<dbReference type="Gene3D" id="3.40.50.2000">
    <property type="entry name" value="Glycogen Phosphorylase B"/>
    <property type="match status" value="2"/>
</dbReference>
<comment type="caution">
    <text evidence="3">The sequence shown here is derived from an EMBL/GenBank/DDBJ whole genome shotgun (WGS) entry which is preliminary data.</text>
</comment>
<name>A0ABV0JP52_9CYAN</name>
<reference evidence="3 4" key="1">
    <citation type="submission" date="2022-04" db="EMBL/GenBank/DDBJ databases">
        <title>Positive selection, recombination, and allopatry shape intraspecific diversity of widespread and dominant cyanobacteria.</title>
        <authorList>
            <person name="Wei J."/>
            <person name="Shu W."/>
            <person name="Hu C."/>
        </authorList>
    </citation>
    <scope>NUCLEOTIDE SEQUENCE [LARGE SCALE GENOMIC DNA]</scope>
    <source>
        <strain evidence="3 4">GB2-A5</strain>
    </source>
</reference>
<organism evidence="3 4">
    <name type="scientific">Funiculus sociatus GB2-A5</name>
    <dbReference type="NCBI Taxonomy" id="2933946"/>
    <lineage>
        <taxon>Bacteria</taxon>
        <taxon>Bacillati</taxon>
        <taxon>Cyanobacteriota</taxon>
        <taxon>Cyanophyceae</taxon>
        <taxon>Coleofasciculales</taxon>
        <taxon>Coleofasciculaceae</taxon>
        <taxon>Funiculus</taxon>
    </lineage>
</organism>
<keyword evidence="4" id="KW-1185">Reference proteome</keyword>
<feature type="domain" description="Glycosyl transferase family 1" evidence="1">
    <location>
        <begin position="200"/>
        <end position="353"/>
    </location>
</feature>
<feature type="domain" description="Glycosyltransferase subfamily 4-like N-terminal" evidence="2">
    <location>
        <begin position="21"/>
        <end position="179"/>
    </location>
</feature>
<gene>
    <name evidence="3" type="ORF">NDI37_12260</name>
</gene>
<accession>A0ABV0JP52</accession>
<protein>
    <submittedName>
        <fullName evidence="3">Glycosyltransferase</fullName>
    </submittedName>
</protein>
<evidence type="ECO:0000313" key="3">
    <source>
        <dbReference type="EMBL" id="MEP0865240.1"/>
    </source>
</evidence>
<evidence type="ECO:0000259" key="2">
    <source>
        <dbReference type="Pfam" id="PF13439"/>
    </source>
</evidence>
<dbReference type="CDD" id="cd03811">
    <property type="entry name" value="GT4_GT28_WabH-like"/>
    <property type="match status" value="1"/>
</dbReference>
<dbReference type="Proteomes" id="UP001442494">
    <property type="component" value="Unassembled WGS sequence"/>
</dbReference>